<dbReference type="GO" id="GO:0005737">
    <property type="term" value="C:cytoplasm"/>
    <property type="evidence" value="ECO:0007669"/>
    <property type="project" value="TreeGrafter"/>
</dbReference>
<organism evidence="3 4">
    <name type="scientific">Aldrovandia affinis</name>
    <dbReference type="NCBI Taxonomy" id="143900"/>
    <lineage>
        <taxon>Eukaryota</taxon>
        <taxon>Metazoa</taxon>
        <taxon>Chordata</taxon>
        <taxon>Craniata</taxon>
        <taxon>Vertebrata</taxon>
        <taxon>Euteleostomi</taxon>
        <taxon>Actinopterygii</taxon>
        <taxon>Neopterygii</taxon>
        <taxon>Teleostei</taxon>
        <taxon>Notacanthiformes</taxon>
        <taxon>Halosauridae</taxon>
        <taxon>Aldrovandia</taxon>
    </lineage>
</organism>
<dbReference type="EMBL" id="JAINUG010000130">
    <property type="protein sequence ID" value="KAJ8394072.1"/>
    <property type="molecule type" value="Genomic_DNA"/>
</dbReference>
<keyword evidence="4" id="KW-1185">Reference proteome</keyword>
<sequence length="57" mass="6326">MPKFKLPKFGFKGHKVEGPHVDLNIPKADIDIKPHLKGEDVSVPKIEGEIKAPKVDI</sequence>
<keyword evidence="2" id="KW-0539">Nucleus</keyword>
<protein>
    <submittedName>
        <fullName evidence="3">Uncharacterized protein</fullName>
    </submittedName>
</protein>
<dbReference type="PANTHER" id="PTHR23348">
    <property type="entry name" value="PERIAXIN/AHNAK"/>
    <property type="match status" value="1"/>
</dbReference>
<comment type="subcellular location">
    <subcellularLocation>
        <location evidence="1">Nucleus</location>
    </subcellularLocation>
</comment>
<name>A0AAD7S1J2_9TELE</name>
<feature type="non-terminal residue" evidence="3">
    <location>
        <position position="57"/>
    </location>
</feature>
<dbReference type="GO" id="GO:0005634">
    <property type="term" value="C:nucleus"/>
    <property type="evidence" value="ECO:0007669"/>
    <property type="project" value="UniProtKB-SubCell"/>
</dbReference>
<evidence type="ECO:0000313" key="4">
    <source>
        <dbReference type="Proteomes" id="UP001221898"/>
    </source>
</evidence>
<reference evidence="3" key="1">
    <citation type="journal article" date="2023" name="Science">
        <title>Genome structures resolve the early diversification of teleost fishes.</title>
        <authorList>
            <person name="Parey E."/>
            <person name="Louis A."/>
            <person name="Montfort J."/>
            <person name="Bouchez O."/>
            <person name="Roques C."/>
            <person name="Iampietro C."/>
            <person name="Lluch J."/>
            <person name="Castinel A."/>
            <person name="Donnadieu C."/>
            <person name="Desvignes T."/>
            <person name="Floi Bucao C."/>
            <person name="Jouanno E."/>
            <person name="Wen M."/>
            <person name="Mejri S."/>
            <person name="Dirks R."/>
            <person name="Jansen H."/>
            <person name="Henkel C."/>
            <person name="Chen W.J."/>
            <person name="Zahm M."/>
            <person name="Cabau C."/>
            <person name="Klopp C."/>
            <person name="Thompson A.W."/>
            <person name="Robinson-Rechavi M."/>
            <person name="Braasch I."/>
            <person name="Lecointre G."/>
            <person name="Bobe J."/>
            <person name="Postlethwait J.H."/>
            <person name="Berthelot C."/>
            <person name="Roest Crollius H."/>
            <person name="Guiguen Y."/>
        </authorList>
    </citation>
    <scope>NUCLEOTIDE SEQUENCE</scope>
    <source>
        <strain evidence="3">NC1722</strain>
    </source>
</reference>
<accession>A0AAD7S1J2</accession>
<dbReference type="InterPro" id="IPR052082">
    <property type="entry name" value="Myelin_sheath_structural"/>
</dbReference>
<gene>
    <name evidence="3" type="ORF">AAFF_G00054160</name>
</gene>
<dbReference type="GO" id="GO:0043484">
    <property type="term" value="P:regulation of RNA splicing"/>
    <property type="evidence" value="ECO:0007669"/>
    <property type="project" value="TreeGrafter"/>
</dbReference>
<evidence type="ECO:0000256" key="1">
    <source>
        <dbReference type="ARBA" id="ARBA00004123"/>
    </source>
</evidence>
<comment type="caution">
    <text evidence="3">The sequence shown here is derived from an EMBL/GenBank/DDBJ whole genome shotgun (WGS) entry which is preliminary data.</text>
</comment>
<evidence type="ECO:0000256" key="2">
    <source>
        <dbReference type="ARBA" id="ARBA00023242"/>
    </source>
</evidence>
<dbReference type="Proteomes" id="UP001221898">
    <property type="component" value="Unassembled WGS sequence"/>
</dbReference>
<dbReference type="PANTHER" id="PTHR23348:SF16">
    <property type="entry name" value="LEUCINE RICH REPEAT FAMILY PROTEIN"/>
    <property type="match status" value="1"/>
</dbReference>
<dbReference type="AlphaFoldDB" id="A0AAD7S1J2"/>
<proteinExistence type="predicted"/>
<evidence type="ECO:0000313" key="3">
    <source>
        <dbReference type="EMBL" id="KAJ8394072.1"/>
    </source>
</evidence>